<dbReference type="InterPro" id="IPR004360">
    <property type="entry name" value="Glyas_Fos-R_dOase_dom"/>
</dbReference>
<evidence type="ECO:0000313" key="2">
    <source>
        <dbReference type="EMBL" id="RMB59102.1"/>
    </source>
</evidence>
<dbReference type="OrthoDB" id="9794917at2"/>
<name>A0A3M0G9G0_9FLAO</name>
<dbReference type="InterPro" id="IPR029068">
    <property type="entry name" value="Glyas_Bleomycin-R_OHBP_Dase"/>
</dbReference>
<keyword evidence="3" id="KW-1185">Reference proteome</keyword>
<dbReference type="PANTHER" id="PTHR36437">
    <property type="entry name" value="GLYOXALASE/BLEOMYCIN RESISTANCE PROTEIN/DIOXYGENASE"/>
    <property type="match status" value="1"/>
</dbReference>
<gene>
    <name evidence="2" type="ORF">EAX61_08545</name>
</gene>
<dbReference type="Proteomes" id="UP000281985">
    <property type="component" value="Unassembled WGS sequence"/>
</dbReference>
<dbReference type="EMBL" id="REFV01000007">
    <property type="protein sequence ID" value="RMB59102.1"/>
    <property type="molecule type" value="Genomic_DNA"/>
</dbReference>
<dbReference type="PROSITE" id="PS51819">
    <property type="entry name" value="VOC"/>
    <property type="match status" value="1"/>
</dbReference>
<feature type="domain" description="VOC" evidence="1">
    <location>
        <begin position="9"/>
        <end position="135"/>
    </location>
</feature>
<sequence>MSRMKHPMKVAMVSVLVADPVKAFTYYTEVLGFEEVMYDPVNYLAIVKSPLDPDGVNILLEPTEPGGIEIAKKFKAQIYKMGYPIISFSAMDIEKTVKELKEKGVTFKKELTKTDYGFDAVFDDDNGNYIQLLEFNV</sequence>
<dbReference type="PROSITE" id="PS00018">
    <property type="entry name" value="EF_HAND_1"/>
    <property type="match status" value="1"/>
</dbReference>
<protein>
    <submittedName>
        <fullName evidence="2">Glyoxalase</fullName>
    </submittedName>
</protein>
<evidence type="ECO:0000259" key="1">
    <source>
        <dbReference type="PROSITE" id="PS51819"/>
    </source>
</evidence>
<dbReference type="Pfam" id="PF00903">
    <property type="entry name" value="Glyoxalase"/>
    <property type="match status" value="1"/>
</dbReference>
<accession>A0A3M0G9G0</accession>
<dbReference type="InterPro" id="IPR018247">
    <property type="entry name" value="EF_Hand_1_Ca_BS"/>
</dbReference>
<evidence type="ECO:0000313" key="3">
    <source>
        <dbReference type="Proteomes" id="UP000281985"/>
    </source>
</evidence>
<dbReference type="Gene3D" id="3.10.180.10">
    <property type="entry name" value="2,3-Dihydroxybiphenyl 1,2-Dioxygenase, domain 1"/>
    <property type="match status" value="1"/>
</dbReference>
<proteinExistence type="predicted"/>
<dbReference type="InterPro" id="IPR037523">
    <property type="entry name" value="VOC_core"/>
</dbReference>
<dbReference type="PANTHER" id="PTHR36437:SF2">
    <property type="entry name" value="GLYOXALASE_BLEOMYCIN RESISTANCE PROTEIN_DIOXYGENASE"/>
    <property type="match status" value="1"/>
</dbReference>
<comment type="caution">
    <text evidence="2">The sequence shown here is derived from an EMBL/GenBank/DDBJ whole genome shotgun (WGS) entry which is preliminary data.</text>
</comment>
<dbReference type="AlphaFoldDB" id="A0A3M0G9G0"/>
<organism evidence="2 3">
    <name type="scientific">Dokdonia sinensis</name>
    <dbReference type="NCBI Taxonomy" id="2479847"/>
    <lineage>
        <taxon>Bacteria</taxon>
        <taxon>Pseudomonadati</taxon>
        <taxon>Bacteroidota</taxon>
        <taxon>Flavobacteriia</taxon>
        <taxon>Flavobacteriales</taxon>
        <taxon>Flavobacteriaceae</taxon>
        <taxon>Dokdonia</taxon>
    </lineage>
</organism>
<dbReference type="RefSeq" id="WP_121917270.1">
    <property type="nucleotide sequence ID" value="NZ_REFV01000007.1"/>
</dbReference>
<reference evidence="2 3" key="1">
    <citation type="submission" date="2018-10" db="EMBL/GenBank/DDBJ databases">
        <title>Dokdonia luteus sp. nov., isolated from sea water.</title>
        <authorList>
            <person name="Zhou L.Y."/>
            <person name="Du Z.J."/>
        </authorList>
    </citation>
    <scope>NUCLEOTIDE SEQUENCE [LARGE SCALE GENOMIC DNA]</scope>
    <source>
        <strain evidence="2 3">SH27</strain>
    </source>
</reference>
<dbReference type="SUPFAM" id="SSF54593">
    <property type="entry name" value="Glyoxalase/Bleomycin resistance protein/Dihydroxybiphenyl dioxygenase"/>
    <property type="match status" value="1"/>
</dbReference>